<evidence type="ECO:0000313" key="3">
    <source>
        <dbReference type="Proteomes" id="UP000267187"/>
    </source>
</evidence>
<comment type="caution">
    <text evidence="2">The sequence shown here is derived from an EMBL/GenBank/DDBJ whole genome shotgun (WGS) entry which is preliminary data.</text>
</comment>
<organism evidence="2 3">
    <name type="scientific">Umboniibacter marinipuniceus</name>
    <dbReference type="NCBI Taxonomy" id="569599"/>
    <lineage>
        <taxon>Bacteria</taxon>
        <taxon>Pseudomonadati</taxon>
        <taxon>Pseudomonadota</taxon>
        <taxon>Gammaproteobacteria</taxon>
        <taxon>Cellvibrionales</taxon>
        <taxon>Cellvibrionaceae</taxon>
        <taxon>Umboniibacter</taxon>
    </lineage>
</organism>
<dbReference type="RefSeq" id="WP_121876216.1">
    <property type="nucleotide sequence ID" value="NZ_REFJ01000002.1"/>
</dbReference>
<evidence type="ECO:0000313" key="2">
    <source>
        <dbReference type="EMBL" id="RMA81051.1"/>
    </source>
</evidence>
<reference evidence="2 3" key="1">
    <citation type="submission" date="2018-10" db="EMBL/GenBank/DDBJ databases">
        <title>Genomic Encyclopedia of Type Strains, Phase IV (KMG-IV): sequencing the most valuable type-strain genomes for metagenomic binning, comparative biology and taxonomic classification.</title>
        <authorList>
            <person name="Goeker M."/>
        </authorList>
    </citation>
    <scope>NUCLEOTIDE SEQUENCE [LARGE SCALE GENOMIC DNA]</scope>
    <source>
        <strain evidence="2 3">DSM 25080</strain>
    </source>
</reference>
<dbReference type="InterPro" id="IPR013216">
    <property type="entry name" value="Methyltransf_11"/>
</dbReference>
<accession>A0A3M0A7C8</accession>
<gene>
    <name evidence="2" type="ORF">DFR27_0843</name>
</gene>
<feature type="domain" description="Methyltransferase type 11" evidence="1">
    <location>
        <begin position="79"/>
        <end position="122"/>
    </location>
</feature>
<evidence type="ECO:0000259" key="1">
    <source>
        <dbReference type="Pfam" id="PF08241"/>
    </source>
</evidence>
<keyword evidence="3" id="KW-1185">Reference proteome</keyword>
<dbReference type="GO" id="GO:0008757">
    <property type="term" value="F:S-adenosylmethionine-dependent methyltransferase activity"/>
    <property type="evidence" value="ECO:0007669"/>
    <property type="project" value="InterPro"/>
</dbReference>
<dbReference type="AlphaFoldDB" id="A0A3M0A7C8"/>
<dbReference type="InterPro" id="IPR029063">
    <property type="entry name" value="SAM-dependent_MTases_sf"/>
</dbReference>
<dbReference type="EMBL" id="REFJ01000002">
    <property type="protein sequence ID" value="RMA81051.1"/>
    <property type="molecule type" value="Genomic_DNA"/>
</dbReference>
<protein>
    <recommendedName>
        <fullName evidence="1">Methyltransferase type 11 domain-containing protein</fullName>
    </recommendedName>
</protein>
<dbReference type="SUPFAM" id="SSF53335">
    <property type="entry name" value="S-adenosyl-L-methionine-dependent methyltransferases"/>
    <property type="match status" value="1"/>
</dbReference>
<dbReference type="OrthoDB" id="6191410at2"/>
<dbReference type="Gene3D" id="3.40.50.150">
    <property type="entry name" value="Vaccinia Virus protein VP39"/>
    <property type="match status" value="1"/>
</dbReference>
<dbReference type="Pfam" id="PF08241">
    <property type="entry name" value="Methyltransf_11"/>
    <property type="match status" value="1"/>
</dbReference>
<sequence length="241" mass="26861">MPPKFQATLDSYFTEVGGPALLAHERAVCQKLIDPVFGYCAVESSVVDGGLQLSASTGNYWWASNSVEVDASSLYCSPAAWPFMNEDVDLAILHHLLDFSREPHEVFSDTARIVKAGGYMLIVGFNPYSLLSLKQAVKRWNNPAWHYSSLAEYRLRDWLKLFGFSVIACQYTQVIPTPAGSAFKRINELLTPLTWRMGSSYVMLAKKQKYSGLMRRSRAEKLMKQFSGGVVNPAASKEVSS</sequence>
<dbReference type="Proteomes" id="UP000267187">
    <property type="component" value="Unassembled WGS sequence"/>
</dbReference>
<proteinExistence type="predicted"/>
<name>A0A3M0A7C8_9GAMM</name>